<evidence type="ECO:0000256" key="1">
    <source>
        <dbReference type="SAM" id="MobiDB-lite"/>
    </source>
</evidence>
<proteinExistence type="predicted"/>
<keyword evidence="3" id="KW-1185">Reference proteome</keyword>
<sequence length="74" mass="7944">MSTLADQLEEMFLSDKVTCLSPKFAAALTGQDIKLCSAALAELVARGVLFSNASKSSNEGGEVSHQTTYFLRED</sequence>
<gene>
    <name evidence="2" type="ORF">QU481_09805</name>
</gene>
<name>A0ABT7XN24_9NEIS</name>
<reference evidence="2" key="1">
    <citation type="submission" date="2023-06" db="EMBL/GenBank/DDBJ databases">
        <authorList>
            <person name="Zhang S."/>
        </authorList>
    </citation>
    <scope>NUCLEOTIDE SEQUENCE</scope>
    <source>
        <strain evidence="2">SG2303</strain>
    </source>
</reference>
<dbReference type="Proteomes" id="UP001168540">
    <property type="component" value="Unassembled WGS sequence"/>
</dbReference>
<protein>
    <submittedName>
        <fullName evidence="2">Uncharacterized protein</fullName>
    </submittedName>
</protein>
<evidence type="ECO:0000313" key="3">
    <source>
        <dbReference type="Proteomes" id="UP001168540"/>
    </source>
</evidence>
<dbReference type="EMBL" id="JAUEDK010000014">
    <property type="protein sequence ID" value="MDN0075182.1"/>
    <property type="molecule type" value="Genomic_DNA"/>
</dbReference>
<organism evidence="2 3">
    <name type="scientific">Crenobacter oryzisoli</name>
    <dbReference type="NCBI Taxonomy" id="3056844"/>
    <lineage>
        <taxon>Bacteria</taxon>
        <taxon>Pseudomonadati</taxon>
        <taxon>Pseudomonadota</taxon>
        <taxon>Betaproteobacteria</taxon>
        <taxon>Neisseriales</taxon>
        <taxon>Neisseriaceae</taxon>
        <taxon>Crenobacter</taxon>
    </lineage>
</organism>
<accession>A0ABT7XN24</accession>
<evidence type="ECO:0000313" key="2">
    <source>
        <dbReference type="EMBL" id="MDN0075182.1"/>
    </source>
</evidence>
<feature type="region of interest" description="Disordered" evidence="1">
    <location>
        <begin position="54"/>
        <end position="74"/>
    </location>
</feature>
<dbReference type="RefSeq" id="WP_289829780.1">
    <property type="nucleotide sequence ID" value="NZ_JAUEDK010000014.1"/>
</dbReference>
<comment type="caution">
    <text evidence="2">The sequence shown here is derived from an EMBL/GenBank/DDBJ whole genome shotgun (WGS) entry which is preliminary data.</text>
</comment>